<evidence type="ECO:0000313" key="7">
    <source>
        <dbReference type="Proteomes" id="UP000232638"/>
    </source>
</evidence>
<dbReference type="PROSITE" id="PS50893">
    <property type="entry name" value="ABC_TRANSPORTER_2"/>
    <property type="match status" value="1"/>
</dbReference>
<sequence length="320" mass="34241">MIEVRNLSRSYGDLKAVSGVSFDIDHGEIVGLLGHNGAGKTTIMKMLTGYLEPSGGTIRIDGLDIAEHRREVQRRVGYLPENCPLYPEQTVLDALEYQAVLHALPSDARPAAIRRAVERTALEAKASAQVATLSRGYRQRLGVALAILHSPKILILDEPTNGLDPTQIQHMRELIQELARDATVIVSTHILQEVEAVCARVLIMSGGRLALDSQLAAVGRSPRLLVTLDRTAVEARPMLGALPGVSGVTLLDSDAQRHRFALTVADAGAAAPAVARAVGAQGWDLFALEPERRDLEALFRAVSDSAALTGTAAPTEAVHV</sequence>
<dbReference type="PANTHER" id="PTHR43335:SF4">
    <property type="entry name" value="ABC TRANSPORTER, ATP-BINDING PROTEIN"/>
    <property type="match status" value="1"/>
</dbReference>
<organism evidence="6 7">
    <name type="scientific">Candidatus Thiodictyon syntrophicum</name>
    <dbReference type="NCBI Taxonomy" id="1166950"/>
    <lineage>
        <taxon>Bacteria</taxon>
        <taxon>Pseudomonadati</taxon>
        <taxon>Pseudomonadota</taxon>
        <taxon>Gammaproteobacteria</taxon>
        <taxon>Chromatiales</taxon>
        <taxon>Chromatiaceae</taxon>
        <taxon>Thiodictyon</taxon>
    </lineage>
</organism>
<dbReference type="GO" id="GO:0016887">
    <property type="term" value="F:ATP hydrolysis activity"/>
    <property type="evidence" value="ECO:0007669"/>
    <property type="project" value="InterPro"/>
</dbReference>
<evidence type="ECO:0000256" key="3">
    <source>
        <dbReference type="ARBA" id="ARBA00022741"/>
    </source>
</evidence>
<dbReference type="SMART" id="SM00382">
    <property type="entry name" value="AAA"/>
    <property type="match status" value="1"/>
</dbReference>
<keyword evidence="3" id="KW-0547">Nucleotide-binding</keyword>
<gene>
    <name evidence="6" type="ORF">THSYN_04150</name>
</gene>
<dbReference type="SUPFAM" id="SSF52540">
    <property type="entry name" value="P-loop containing nucleoside triphosphate hydrolases"/>
    <property type="match status" value="1"/>
</dbReference>
<comment type="similarity">
    <text evidence="1">Belongs to the ABC transporter superfamily.</text>
</comment>
<name>A0A2K8U5B7_9GAMM</name>
<dbReference type="GO" id="GO:0005524">
    <property type="term" value="F:ATP binding"/>
    <property type="evidence" value="ECO:0007669"/>
    <property type="project" value="UniProtKB-KW"/>
</dbReference>
<dbReference type="Pfam" id="PF00005">
    <property type="entry name" value="ABC_tran"/>
    <property type="match status" value="1"/>
</dbReference>
<evidence type="ECO:0000256" key="2">
    <source>
        <dbReference type="ARBA" id="ARBA00022448"/>
    </source>
</evidence>
<evidence type="ECO:0000256" key="4">
    <source>
        <dbReference type="ARBA" id="ARBA00022840"/>
    </source>
</evidence>
<dbReference type="Proteomes" id="UP000232638">
    <property type="component" value="Chromosome"/>
</dbReference>
<dbReference type="AlphaFoldDB" id="A0A2K8U5B7"/>
<dbReference type="PANTHER" id="PTHR43335">
    <property type="entry name" value="ABC TRANSPORTER, ATP-BINDING PROTEIN"/>
    <property type="match status" value="1"/>
</dbReference>
<dbReference type="OrthoDB" id="9805029at2"/>
<proteinExistence type="inferred from homology"/>
<accession>A0A2K8U5B7</accession>
<evidence type="ECO:0000313" key="6">
    <source>
        <dbReference type="EMBL" id="AUB80231.1"/>
    </source>
</evidence>
<dbReference type="CDD" id="cd03230">
    <property type="entry name" value="ABC_DR_subfamily_A"/>
    <property type="match status" value="1"/>
</dbReference>
<dbReference type="InterPro" id="IPR003439">
    <property type="entry name" value="ABC_transporter-like_ATP-bd"/>
</dbReference>
<keyword evidence="4 6" id="KW-0067">ATP-binding</keyword>
<dbReference type="Gene3D" id="3.40.50.300">
    <property type="entry name" value="P-loop containing nucleotide triphosphate hydrolases"/>
    <property type="match status" value="1"/>
</dbReference>
<feature type="domain" description="ABC transporter" evidence="5">
    <location>
        <begin position="2"/>
        <end position="231"/>
    </location>
</feature>
<dbReference type="InterPro" id="IPR027417">
    <property type="entry name" value="P-loop_NTPase"/>
</dbReference>
<dbReference type="RefSeq" id="WP_100918037.1">
    <property type="nucleotide sequence ID" value="NZ_CP020370.1"/>
</dbReference>
<keyword evidence="7" id="KW-1185">Reference proteome</keyword>
<evidence type="ECO:0000256" key="1">
    <source>
        <dbReference type="ARBA" id="ARBA00005417"/>
    </source>
</evidence>
<dbReference type="KEGG" id="tsy:THSYN_04150"/>
<reference evidence="6 7" key="1">
    <citation type="submission" date="2017-03" db="EMBL/GenBank/DDBJ databases">
        <title>Complete genome sequence of Candidatus 'Thiodictyon syntrophicum' sp. nov. strain Cad16T, a photolithoautotroph purple sulfur bacterium isolated from an alpine meromictic lake.</title>
        <authorList>
            <person name="Luedin S.M."/>
            <person name="Pothier J.F."/>
            <person name="Danza F."/>
            <person name="Storelli N."/>
            <person name="Wittwer M."/>
            <person name="Tonolla M."/>
        </authorList>
    </citation>
    <scope>NUCLEOTIDE SEQUENCE [LARGE SCALE GENOMIC DNA]</scope>
    <source>
        <strain evidence="6 7">Cad16T</strain>
    </source>
</reference>
<keyword evidence="2" id="KW-0813">Transport</keyword>
<protein>
    <submittedName>
        <fullName evidence="6">Multidrug ABC transporter ATP-binding protein</fullName>
    </submittedName>
</protein>
<dbReference type="EMBL" id="CP020370">
    <property type="protein sequence ID" value="AUB80231.1"/>
    <property type="molecule type" value="Genomic_DNA"/>
</dbReference>
<dbReference type="InterPro" id="IPR003593">
    <property type="entry name" value="AAA+_ATPase"/>
</dbReference>
<evidence type="ECO:0000259" key="5">
    <source>
        <dbReference type="PROSITE" id="PS50893"/>
    </source>
</evidence>